<comment type="similarity">
    <text evidence="7">Belongs to the class I-like SAM-binding methyltransferase superfamily. rRNA adenine N(6)-methyltransferase family. RsmA subfamily.</text>
</comment>
<feature type="binding site" evidence="7 8">
    <location>
        <position position="83"/>
    </location>
    <ligand>
        <name>S-adenosyl-L-methionine</name>
        <dbReference type="ChEBI" id="CHEBI:59789"/>
    </ligand>
</feature>
<dbReference type="Pfam" id="PF00398">
    <property type="entry name" value="RrnaAD"/>
    <property type="match status" value="2"/>
</dbReference>
<dbReference type="Proteomes" id="UP000035337">
    <property type="component" value="Chromosome"/>
</dbReference>
<evidence type="ECO:0000256" key="9">
    <source>
        <dbReference type="SAM" id="MobiDB-lite"/>
    </source>
</evidence>
<feature type="binding site" evidence="7 8">
    <location>
        <position position="195"/>
    </location>
    <ligand>
        <name>S-adenosyl-L-methionine</name>
        <dbReference type="ChEBI" id="CHEBI:59789"/>
    </ligand>
</feature>
<comment type="subcellular location">
    <subcellularLocation>
        <location evidence="7">Cytoplasm</location>
    </subcellularLocation>
</comment>
<dbReference type="PATRIC" id="fig|1408281.3.peg.1142"/>
<dbReference type="GO" id="GO:0052908">
    <property type="term" value="F:16S rRNA (adenine(1518)-N(6)/adenine(1519)-N(6))-dimethyltransferase activity"/>
    <property type="evidence" value="ECO:0007669"/>
    <property type="project" value="UniProtKB-EC"/>
</dbReference>
<accession>A0A0G3WJM8</accession>
<evidence type="ECO:0000256" key="2">
    <source>
        <dbReference type="ARBA" id="ARBA00022552"/>
    </source>
</evidence>
<dbReference type="PANTHER" id="PTHR11727:SF7">
    <property type="entry name" value="DIMETHYLADENOSINE TRANSFERASE-RELATED"/>
    <property type="match status" value="1"/>
</dbReference>
<dbReference type="Gene3D" id="1.10.8.100">
    <property type="entry name" value="Ribosomal RNA adenine dimethylase-like, domain 2"/>
    <property type="match status" value="1"/>
</dbReference>
<dbReference type="Gene3D" id="3.40.50.150">
    <property type="entry name" value="Vaccinia Virus protein VP39"/>
    <property type="match status" value="1"/>
</dbReference>
<dbReference type="PROSITE" id="PS01131">
    <property type="entry name" value="RRNA_A_DIMETH"/>
    <property type="match status" value="1"/>
</dbReference>
<evidence type="ECO:0000313" key="12">
    <source>
        <dbReference type="Proteomes" id="UP000035337"/>
    </source>
</evidence>
<keyword evidence="2 7" id="KW-0698">rRNA processing</keyword>
<dbReference type="SUPFAM" id="SSF53335">
    <property type="entry name" value="S-adenosyl-L-methionine-dependent methyltransferases"/>
    <property type="match status" value="1"/>
</dbReference>
<comment type="function">
    <text evidence="7">Specifically dimethylates two adjacent adenosines (A1518 and A1519) in the loop of a conserved hairpin near the 3'-end of 16S rRNA in the 30S particle. May play a critical role in biogenesis of 30S subunits.</text>
</comment>
<dbReference type="PROSITE" id="PS51689">
    <property type="entry name" value="SAM_RNA_A_N6_MT"/>
    <property type="match status" value="1"/>
</dbReference>
<dbReference type="InterPro" id="IPR001737">
    <property type="entry name" value="KsgA/Erm"/>
</dbReference>
<evidence type="ECO:0000256" key="1">
    <source>
        <dbReference type="ARBA" id="ARBA00022490"/>
    </source>
</evidence>
<dbReference type="RefSeq" id="WP_052571071.1">
    <property type="nucleotide sequence ID" value="NZ_CP009498.1"/>
</dbReference>
<dbReference type="GO" id="GO:0003723">
    <property type="term" value="F:RNA binding"/>
    <property type="evidence" value="ECO:0007669"/>
    <property type="project" value="UniProtKB-UniRule"/>
</dbReference>
<gene>
    <name evidence="7 11" type="primary">ksgA</name>
    <name evidence="7" type="synonym">rsmA</name>
    <name evidence="11" type="ORF">Epro_1109</name>
</gene>
<keyword evidence="1 7" id="KW-0963">Cytoplasm</keyword>
<dbReference type="InterPro" id="IPR011530">
    <property type="entry name" value="rRNA_adenine_dimethylase"/>
</dbReference>
<reference evidence="11 12" key="1">
    <citation type="submission" date="2014-09" db="EMBL/GenBank/DDBJ databases">
        <title>Complete genome sequence of Endomicrobium proavitum.</title>
        <authorList>
            <person name="Zheng H."/>
        </authorList>
    </citation>
    <scope>NUCLEOTIDE SEQUENCE [LARGE SCALE GENOMIC DNA]</scope>
    <source>
        <strain evidence="11 12">Rsa215</strain>
    </source>
</reference>
<feature type="binding site" evidence="7 8">
    <location>
        <position position="56"/>
    </location>
    <ligand>
        <name>S-adenosyl-L-methionine</name>
        <dbReference type="ChEBI" id="CHEBI:59789"/>
    </ligand>
</feature>
<feature type="binding site" evidence="7 8">
    <location>
        <position position="35"/>
    </location>
    <ligand>
        <name>S-adenosyl-L-methionine</name>
        <dbReference type="ChEBI" id="CHEBI:59789"/>
    </ligand>
</feature>
<evidence type="ECO:0000256" key="7">
    <source>
        <dbReference type="HAMAP-Rule" id="MF_00607"/>
    </source>
</evidence>
<evidence type="ECO:0000313" key="11">
    <source>
        <dbReference type="EMBL" id="AKL98488.1"/>
    </source>
</evidence>
<proteinExistence type="inferred from homology"/>
<name>A0A0G3WJM8_9BACT</name>
<dbReference type="PANTHER" id="PTHR11727">
    <property type="entry name" value="DIMETHYLADENOSINE TRANSFERASE"/>
    <property type="match status" value="1"/>
</dbReference>
<keyword evidence="6 7" id="KW-0694">RNA-binding</keyword>
<evidence type="ECO:0000256" key="6">
    <source>
        <dbReference type="ARBA" id="ARBA00022884"/>
    </source>
</evidence>
<dbReference type="GO" id="GO:0005829">
    <property type="term" value="C:cytosol"/>
    <property type="evidence" value="ECO:0007669"/>
    <property type="project" value="TreeGrafter"/>
</dbReference>
<dbReference type="STRING" id="1408281.Epro_1109"/>
<dbReference type="InterPro" id="IPR029063">
    <property type="entry name" value="SAM-dependent_MTases_sf"/>
</dbReference>
<keyword evidence="3 7" id="KW-0489">Methyltransferase</keyword>
<sequence length="349" mass="39398">MRQKHGQNFLTDNNIINNIIKAAALTKDDEVLEIGPGKGALTKIIAPQVKHLTAVEIDKILFQQLNYYFDFHKTENVTLINEDFLKLQSGKWKVESEINGKSKDKDEQQQSLKQVQGDQSEKWKVESGINGKSKDKDEQQQSLKQVQGDSVVEFNRVSRCHCETLVSKSAVAVNGAVNSTFHFPLSTLPFKVVSNLPYNVGTAIIQKILPTPNWTTCVFMLQKEVNERLAAPAGSKDYGYISIFTQYYANAQIMFDVSPRCFTPQPKVTSSVIKLTNKNAPPPNKNFFPFVKHAFAMRRKTILNAVSSFANLDKTQTAKILQEIKIDPMLRPEKLSIENFLQIITHIPQ</sequence>
<dbReference type="EMBL" id="CP009498">
    <property type="protein sequence ID" value="AKL98488.1"/>
    <property type="molecule type" value="Genomic_DNA"/>
</dbReference>
<keyword evidence="12" id="KW-1185">Reference proteome</keyword>
<feature type="binding site" evidence="7 8">
    <location>
        <position position="10"/>
    </location>
    <ligand>
        <name>S-adenosyl-L-methionine</name>
        <dbReference type="ChEBI" id="CHEBI:59789"/>
    </ligand>
</feature>
<keyword evidence="5 7" id="KW-0949">S-adenosyl-L-methionine</keyword>
<feature type="domain" description="Ribosomal RNA adenine methylase transferase N-terminal" evidence="10">
    <location>
        <begin position="15"/>
        <end position="279"/>
    </location>
</feature>
<keyword evidence="4 7" id="KW-0808">Transferase</keyword>
<dbReference type="HAMAP" id="MF_00607">
    <property type="entry name" value="16SrRNA_methyltr_A"/>
    <property type="match status" value="1"/>
</dbReference>
<dbReference type="OrthoDB" id="9814755at2"/>
<dbReference type="SMART" id="SM00650">
    <property type="entry name" value="rADc"/>
    <property type="match status" value="1"/>
</dbReference>
<protein>
    <recommendedName>
        <fullName evidence="7">Ribosomal RNA small subunit methyltransferase A</fullName>
        <ecNumber evidence="7">2.1.1.182</ecNumber>
    </recommendedName>
    <alternativeName>
        <fullName evidence="7">16S rRNA (adenine(1518)-N(6)/adenine(1519)-N(6))-dimethyltransferase</fullName>
    </alternativeName>
    <alternativeName>
        <fullName evidence="7">16S rRNA dimethyladenosine transferase</fullName>
    </alternativeName>
    <alternativeName>
        <fullName evidence="7">16S rRNA dimethylase</fullName>
    </alternativeName>
    <alternativeName>
        <fullName evidence="7">S-adenosylmethionine-6-N', N'-adenosyl(rRNA) dimethyltransferase</fullName>
    </alternativeName>
</protein>
<feature type="region of interest" description="Disordered" evidence="9">
    <location>
        <begin position="113"/>
        <end position="139"/>
    </location>
</feature>
<dbReference type="InterPro" id="IPR020596">
    <property type="entry name" value="rRNA_Ade_Mease_Trfase_CS"/>
</dbReference>
<evidence type="ECO:0000256" key="5">
    <source>
        <dbReference type="ARBA" id="ARBA00022691"/>
    </source>
</evidence>
<dbReference type="CDD" id="cd02440">
    <property type="entry name" value="AdoMet_MTases"/>
    <property type="match status" value="1"/>
</dbReference>
<evidence type="ECO:0000256" key="4">
    <source>
        <dbReference type="ARBA" id="ARBA00022679"/>
    </source>
</evidence>
<feature type="binding site" evidence="7 8">
    <location>
        <position position="8"/>
    </location>
    <ligand>
        <name>S-adenosyl-L-methionine</name>
        <dbReference type="ChEBI" id="CHEBI:59789"/>
    </ligand>
</feature>
<dbReference type="AlphaFoldDB" id="A0A0G3WJM8"/>
<dbReference type="EC" id="2.1.1.182" evidence="7"/>
<dbReference type="KEGG" id="epo:Epro_1109"/>
<organism evidence="11 12">
    <name type="scientific">Endomicrobium proavitum</name>
    <dbReference type="NCBI Taxonomy" id="1408281"/>
    <lineage>
        <taxon>Bacteria</taxon>
        <taxon>Pseudomonadati</taxon>
        <taxon>Elusimicrobiota</taxon>
        <taxon>Endomicrobiia</taxon>
        <taxon>Endomicrobiales</taxon>
        <taxon>Endomicrobiaceae</taxon>
        <taxon>Endomicrobium</taxon>
    </lineage>
</organism>
<dbReference type="InterPro" id="IPR023165">
    <property type="entry name" value="rRNA_Ade_diMease-like_C"/>
</dbReference>
<evidence type="ECO:0000256" key="8">
    <source>
        <dbReference type="PROSITE-ProRule" id="PRU01026"/>
    </source>
</evidence>
<dbReference type="InterPro" id="IPR020598">
    <property type="entry name" value="rRNA_Ade_methylase_Trfase_N"/>
</dbReference>
<evidence type="ECO:0000259" key="10">
    <source>
        <dbReference type="SMART" id="SM00650"/>
    </source>
</evidence>
<evidence type="ECO:0000256" key="3">
    <source>
        <dbReference type="ARBA" id="ARBA00022603"/>
    </source>
</evidence>
<comment type="catalytic activity">
    <reaction evidence="7">
        <text>adenosine(1518)/adenosine(1519) in 16S rRNA + 4 S-adenosyl-L-methionine = N(6)-dimethyladenosine(1518)/N(6)-dimethyladenosine(1519) in 16S rRNA + 4 S-adenosyl-L-homocysteine + 4 H(+)</text>
        <dbReference type="Rhea" id="RHEA:19609"/>
        <dbReference type="Rhea" id="RHEA-COMP:10232"/>
        <dbReference type="Rhea" id="RHEA-COMP:10233"/>
        <dbReference type="ChEBI" id="CHEBI:15378"/>
        <dbReference type="ChEBI" id="CHEBI:57856"/>
        <dbReference type="ChEBI" id="CHEBI:59789"/>
        <dbReference type="ChEBI" id="CHEBI:74411"/>
        <dbReference type="ChEBI" id="CHEBI:74493"/>
        <dbReference type="EC" id="2.1.1.182"/>
    </reaction>
</comment>